<dbReference type="EMBL" id="JARKIB010000002">
    <property type="protein sequence ID" value="KAJ7784535.1"/>
    <property type="molecule type" value="Genomic_DNA"/>
</dbReference>
<gene>
    <name evidence="2" type="ORF">B0H16DRAFT_301472</name>
</gene>
<evidence type="ECO:0008006" key="4">
    <source>
        <dbReference type="Google" id="ProtNLM"/>
    </source>
</evidence>
<protein>
    <recommendedName>
        <fullName evidence="4">Transmembrane protein</fullName>
    </recommendedName>
</protein>
<accession>A0AAD7KH11</accession>
<reference evidence="2" key="1">
    <citation type="submission" date="2023-03" db="EMBL/GenBank/DDBJ databases">
        <title>Massive genome expansion in bonnet fungi (Mycena s.s.) driven by repeated elements and novel gene families across ecological guilds.</title>
        <authorList>
            <consortium name="Lawrence Berkeley National Laboratory"/>
            <person name="Harder C.B."/>
            <person name="Miyauchi S."/>
            <person name="Viragh M."/>
            <person name="Kuo A."/>
            <person name="Thoen E."/>
            <person name="Andreopoulos B."/>
            <person name="Lu D."/>
            <person name="Skrede I."/>
            <person name="Drula E."/>
            <person name="Henrissat B."/>
            <person name="Morin E."/>
            <person name="Kohler A."/>
            <person name="Barry K."/>
            <person name="LaButti K."/>
            <person name="Morin E."/>
            <person name="Salamov A."/>
            <person name="Lipzen A."/>
            <person name="Mereny Z."/>
            <person name="Hegedus B."/>
            <person name="Baldrian P."/>
            <person name="Stursova M."/>
            <person name="Weitz H."/>
            <person name="Taylor A."/>
            <person name="Grigoriev I.V."/>
            <person name="Nagy L.G."/>
            <person name="Martin F."/>
            <person name="Kauserud H."/>
        </authorList>
    </citation>
    <scope>NUCLEOTIDE SEQUENCE</scope>
    <source>
        <strain evidence="2">CBHHK182m</strain>
    </source>
</reference>
<organism evidence="2 3">
    <name type="scientific">Mycena metata</name>
    <dbReference type="NCBI Taxonomy" id="1033252"/>
    <lineage>
        <taxon>Eukaryota</taxon>
        <taxon>Fungi</taxon>
        <taxon>Dikarya</taxon>
        <taxon>Basidiomycota</taxon>
        <taxon>Agaricomycotina</taxon>
        <taxon>Agaricomycetes</taxon>
        <taxon>Agaricomycetidae</taxon>
        <taxon>Agaricales</taxon>
        <taxon>Marasmiineae</taxon>
        <taxon>Mycenaceae</taxon>
        <taxon>Mycena</taxon>
    </lineage>
</organism>
<name>A0AAD7KH11_9AGAR</name>
<dbReference type="Proteomes" id="UP001215598">
    <property type="component" value="Unassembled WGS sequence"/>
</dbReference>
<evidence type="ECO:0000256" key="1">
    <source>
        <dbReference type="SAM" id="Phobius"/>
    </source>
</evidence>
<evidence type="ECO:0000313" key="3">
    <source>
        <dbReference type="Proteomes" id="UP001215598"/>
    </source>
</evidence>
<feature type="transmembrane region" description="Helical" evidence="1">
    <location>
        <begin position="292"/>
        <end position="314"/>
    </location>
</feature>
<evidence type="ECO:0000313" key="2">
    <source>
        <dbReference type="EMBL" id="KAJ7784535.1"/>
    </source>
</evidence>
<keyword evidence="1" id="KW-0472">Membrane</keyword>
<keyword evidence="1" id="KW-1133">Transmembrane helix</keyword>
<proteinExistence type="predicted"/>
<dbReference type="Gene3D" id="2.60.120.260">
    <property type="entry name" value="Galactose-binding domain-like"/>
    <property type="match status" value="1"/>
</dbReference>
<keyword evidence="3" id="KW-1185">Reference proteome</keyword>
<dbReference type="AlphaFoldDB" id="A0AAD7KH11"/>
<sequence length="335" mass="36431">MTSPTLIVDDQDPRIFYHCPVTKETVKGPSYFRNTWTTIQSLSCGLQSGWFSHVFNGTQARIWVSASQTNSNYSVKIDDGPFIPQSGFGYFESPVLDDGQHTIVYGASATDVFPAFDYLTVTASSTTQLLGRTVIVDDADITQYSGQWSTQLLTPLALSRPSAIYKNTTHWSRTVGDSFTFQFTGNSVAVYVVIPNSNDTATANSTISYSVDGVSTVVPLPSASTQVDVMTELFHADVAAGTHALVFNVTQLAPTHVFGVDFVLYNSTVDIAPPEGSTVQDPLARHTNHTRIIVGATIGSIAGLVLLGFLVCLYKRSRSRKPRASNWEVVPKVKQ</sequence>
<keyword evidence="1" id="KW-0812">Transmembrane</keyword>
<comment type="caution">
    <text evidence="2">The sequence shown here is derived from an EMBL/GenBank/DDBJ whole genome shotgun (WGS) entry which is preliminary data.</text>
</comment>